<dbReference type="GO" id="GO:0005524">
    <property type="term" value="F:ATP binding"/>
    <property type="evidence" value="ECO:0007669"/>
    <property type="project" value="UniProtKB-UniRule"/>
</dbReference>
<dbReference type="InterPro" id="IPR015807">
    <property type="entry name" value="His-tRNA-ligase"/>
</dbReference>
<evidence type="ECO:0000313" key="14">
    <source>
        <dbReference type="EMBL" id="SPQ00201.1"/>
    </source>
</evidence>
<dbReference type="CDD" id="cd00773">
    <property type="entry name" value="HisRS-like_core"/>
    <property type="match status" value="1"/>
</dbReference>
<dbReference type="InterPro" id="IPR006195">
    <property type="entry name" value="aa-tRNA-synth_II"/>
</dbReference>
<dbReference type="GO" id="GO:0006427">
    <property type="term" value="P:histidyl-tRNA aminoacylation"/>
    <property type="evidence" value="ECO:0007669"/>
    <property type="project" value="UniProtKB-UniRule"/>
</dbReference>
<feature type="binding site" evidence="12">
    <location>
        <position position="115"/>
    </location>
    <ligand>
        <name>L-histidine</name>
        <dbReference type="ChEBI" id="CHEBI:57595"/>
    </ligand>
</feature>
<dbReference type="SUPFAM" id="SSF52954">
    <property type="entry name" value="Class II aaRS ABD-related"/>
    <property type="match status" value="1"/>
</dbReference>
<evidence type="ECO:0000256" key="4">
    <source>
        <dbReference type="ARBA" id="ARBA00022490"/>
    </source>
</evidence>
<dbReference type="EC" id="6.1.1.21" evidence="11"/>
<keyword evidence="15" id="KW-1185">Reference proteome</keyword>
<dbReference type="SUPFAM" id="SSF55681">
    <property type="entry name" value="Class II aaRS and biotin synthetases"/>
    <property type="match status" value="1"/>
</dbReference>
<keyword evidence="8 11" id="KW-0648">Protein biosynthesis</keyword>
<feature type="binding site" evidence="12">
    <location>
        <begin position="84"/>
        <end position="86"/>
    </location>
    <ligand>
        <name>L-histidine</name>
        <dbReference type="ChEBI" id="CHEBI:57595"/>
    </ligand>
</feature>
<evidence type="ECO:0000256" key="1">
    <source>
        <dbReference type="ARBA" id="ARBA00004496"/>
    </source>
</evidence>
<keyword evidence="9 11" id="KW-0030">Aminoacyl-tRNA synthetase</keyword>
<evidence type="ECO:0000313" key="15">
    <source>
        <dbReference type="Proteomes" id="UP000245125"/>
    </source>
</evidence>
<evidence type="ECO:0000256" key="9">
    <source>
        <dbReference type="ARBA" id="ARBA00023146"/>
    </source>
</evidence>
<feature type="binding site" evidence="12">
    <location>
        <position position="260"/>
    </location>
    <ligand>
        <name>L-histidine</name>
        <dbReference type="ChEBI" id="CHEBI:57595"/>
    </ligand>
</feature>
<dbReference type="Proteomes" id="UP000245125">
    <property type="component" value="Unassembled WGS sequence"/>
</dbReference>
<comment type="subcellular location">
    <subcellularLocation>
        <location evidence="1 11">Cytoplasm</location>
    </subcellularLocation>
</comment>
<dbReference type="PANTHER" id="PTHR43707:SF1">
    <property type="entry name" value="HISTIDINE--TRNA LIGASE, MITOCHONDRIAL-RELATED"/>
    <property type="match status" value="1"/>
</dbReference>
<feature type="binding site" evidence="12">
    <location>
        <begin position="264"/>
        <end position="265"/>
    </location>
    <ligand>
        <name>L-histidine</name>
        <dbReference type="ChEBI" id="CHEBI:57595"/>
    </ligand>
</feature>
<evidence type="ECO:0000256" key="10">
    <source>
        <dbReference type="ARBA" id="ARBA00047639"/>
    </source>
</evidence>
<dbReference type="PROSITE" id="PS50862">
    <property type="entry name" value="AA_TRNA_LIGASE_II"/>
    <property type="match status" value="1"/>
</dbReference>
<evidence type="ECO:0000256" key="2">
    <source>
        <dbReference type="ARBA" id="ARBA00008226"/>
    </source>
</evidence>
<keyword evidence="7 11" id="KW-0067">ATP-binding</keyword>
<dbReference type="HAMAP" id="MF_00127">
    <property type="entry name" value="His_tRNA_synth"/>
    <property type="match status" value="1"/>
</dbReference>
<comment type="catalytic activity">
    <reaction evidence="10 11">
        <text>tRNA(His) + L-histidine + ATP = L-histidyl-tRNA(His) + AMP + diphosphate + H(+)</text>
        <dbReference type="Rhea" id="RHEA:17313"/>
        <dbReference type="Rhea" id="RHEA-COMP:9665"/>
        <dbReference type="Rhea" id="RHEA-COMP:9689"/>
        <dbReference type="ChEBI" id="CHEBI:15378"/>
        <dbReference type="ChEBI" id="CHEBI:30616"/>
        <dbReference type="ChEBI" id="CHEBI:33019"/>
        <dbReference type="ChEBI" id="CHEBI:57595"/>
        <dbReference type="ChEBI" id="CHEBI:78442"/>
        <dbReference type="ChEBI" id="CHEBI:78527"/>
        <dbReference type="ChEBI" id="CHEBI:456215"/>
        <dbReference type="EC" id="6.1.1.21"/>
    </reaction>
</comment>
<dbReference type="Pfam" id="PF03129">
    <property type="entry name" value="HGTP_anticodon"/>
    <property type="match status" value="1"/>
</dbReference>
<dbReference type="InterPro" id="IPR041715">
    <property type="entry name" value="HisRS-like_core"/>
</dbReference>
<dbReference type="AlphaFoldDB" id="A0A2U3QFJ6"/>
<evidence type="ECO:0000256" key="8">
    <source>
        <dbReference type="ARBA" id="ARBA00022917"/>
    </source>
</evidence>
<sequence length="422" mass="47497">MSSGLYKALKGMKDIMPPDIHIWQDIEKKAREIFASYGYLEIRTPAVESTSVFIRSIGEDTDIVEKEMYTFQDKGGRSITLRPEGTASVVRCYVENNLHGLPSPQKFYYMGPMFRYERPQSGRFRQFYQIGVEAFGSSRPEIDAEVISMLAHLLSGIGLQELHFQVNSIGCEKCRPGFKEALLSFFEGSFDELCVDCRRRYSQNPLRILDCKVGRCIEIRKGAPSVLDHLCIDCRDHFQKLLELLEMLGIRYTVNPEMVRGLDYYTRTTFEVTSENLGAQNAVAAGGRYDRLVKEFGGPETPAIGFALGMERIVELLKMTLKYDLPAPEVFIAVIGERAGREGVRIVDDLRAGGVWAELGDWTSSLKSQMRRADRLSAGLVFVIGDDEIQSGHVKWKKLADAATGEVRISGIRDFIIEGKQA</sequence>
<evidence type="ECO:0000256" key="11">
    <source>
        <dbReference type="HAMAP-Rule" id="MF_00127"/>
    </source>
</evidence>
<dbReference type="GO" id="GO:0004821">
    <property type="term" value="F:histidine-tRNA ligase activity"/>
    <property type="evidence" value="ECO:0007669"/>
    <property type="project" value="UniProtKB-UniRule"/>
</dbReference>
<feature type="binding site" evidence="12">
    <location>
        <position position="133"/>
    </location>
    <ligand>
        <name>L-histidine</name>
        <dbReference type="ChEBI" id="CHEBI:57595"/>
    </ligand>
</feature>
<evidence type="ECO:0000256" key="3">
    <source>
        <dbReference type="ARBA" id="ARBA00011738"/>
    </source>
</evidence>
<protein>
    <recommendedName>
        <fullName evidence="11">Histidine--tRNA ligase</fullName>
        <ecNumber evidence="11">6.1.1.21</ecNumber>
    </recommendedName>
    <alternativeName>
        <fullName evidence="11">Histidyl-tRNA synthetase</fullName>
        <shortName evidence="11">HisRS</shortName>
    </alternativeName>
</protein>
<evidence type="ECO:0000256" key="6">
    <source>
        <dbReference type="ARBA" id="ARBA00022741"/>
    </source>
</evidence>
<dbReference type="Pfam" id="PF13393">
    <property type="entry name" value="tRNA-synt_His"/>
    <property type="match status" value="2"/>
</dbReference>
<dbReference type="FunFam" id="3.30.930.10:FF:000005">
    <property type="entry name" value="Histidine--tRNA ligase"/>
    <property type="match status" value="1"/>
</dbReference>
<keyword evidence="5 11" id="KW-0436">Ligase</keyword>
<feature type="domain" description="Aminoacyl-transfer RNA synthetases class-II family profile" evidence="13">
    <location>
        <begin position="1"/>
        <end position="326"/>
    </location>
</feature>
<evidence type="ECO:0000256" key="5">
    <source>
        <dbReference type="ARBA" id="ARBA00022598"/>
    </source>
</evidence>
<evidence type="ECO:0000256" key="12">
    <source>
        <dbReference type="PIRSR" id="PIRSR001549-1"/>
    </source>
</evidence>
<keyword evidence="6 11" id="KW-0547">Nucleotide-binding</keyword>
<accession>A0A2U3QFJ6</accession>
<dbReference type="PIRSF" id="PIRSF001549">
    <property type="entry name" value="His-tRNA_synth"/>
    <property type="match status" value="1"/>
</dbReference>
<dbReference type="EMBL" id="OUUY01000064">
    <property type="protein sequence ID" value="SPQ00201.1"/>
    <property type="molecule type" value="Genomic_DNA"/>
</dbReference>
<proteinExistence type="inferred from homology"/>
<evidence type="ECO:0000256" key="7">
    <source>
        <dbReference type="ARBA" id="ARBA00022840"/>
    </source>
</evidence>
<dbReference type="GO" id="GO:0005737">
    <property type="term" value="C:cytoplasm"/>
    <property type="evidence" value="ECO:0007669"/>
    <property type="project" value="UniProtKB-SubCell"/>
</dbReference>
<dbReference type="InterPro" id="IPR045864">
    <property type="entry name" value="aa-tRNA-synth_II/BPL/LPL"/>
</dbReference>
<feature type="binding site" evidence="12">
    <location>
        <position position="129"/>
    </location>
    <ligand>
        <name>L-histidine</name>
        <dbReference type="ChEBI" id="CHEBI:57595"/>
    </ligand>
</feature>
<comment type="subunit">
    <text evidence="3 11">Homodimer.</text>
</comment>
<gene>
    <name evidence="11 14" type="primary">hisS</name>
    <name evidence="14" type="ORF">NBG4_20007</name>
</gene>
<dbReference type="InterPro" id="IPR036621">
    <property type="entry name" value="Anticodon-bd_dom_sf"/>
</dbReference>
<dbReference type="PANTHER" id="PTHR43707">
    <property type="entry name" value="HISTIDYL-TRNA SYNTHETASE"/>
    <property type="match status" value="1"/>
</dbReference>
<evidence type="ECO:0000259" key="13">
    <source>
        <dbReference type="PROSITE" id="PS50862"/>
    </source>
</evidence>
<organism evidence="14 15">
    <name type="scientific">Candidatus Sulfobium mesophilum</name>
    <dbReference type="NCBI Taxonomy" id="2016548"/>
    <lineage>
        <taxon>Bacteria</taxon>
        <taxon>Pseudomonadati</taxon>
        <taxon>Nitrospirota</taxon>
        <taxon>Nitrospiria</taxon>
        <taxon>Nitrospirales</taxon>
        <taxon>Nitrospiraceae</taxon>
        <taxon>Candidatus Sulfobium</taxon>
    </lineage>
</organism>
<comment type="similarity">
    <text evidence="2 11">Belongs to the class-II aminoacyl-tRNA synthetase family.</text>
</comment>
<name>A0A2U3QFJ6_9BACT</name>
<dbReference type="Gene3D" id="3.30.930.10">
    <property type="entry name" value="Bira Bifunctional Protein, Domain 2"/>
    <property type="match status" value="1"/>
</dbReference>
<dbReference type="InterPro" id="IPR004516">
    <property type="entry name" value="HisRS/HisZ"/>
</dbReference>
<dbReference type="InterPro" id="IPR004154">
    <property type="entry name" value="Anticodon-bd"/>
</dbReference>
<keyword evidence="4 11" id="KW-0963">Cytoplasm</keyword>
<dbReference type="Gene3D" id="3.40.50.800">
    <property type="entry name" value="Anticodon-binding domain"/>
    <property type="match status" value="1"/>
</dbReference>
<reference evidence="15" key="1">
    <citation type="submission" date="2018-03" db="EMBL/GenBank/DDBJ databases">
        <authorList>
            <person name="Zecchin S."/>
        </authorList>
    </citation>
    <scope>NUCLEOTIDE SEQUENCE [LARGE SCALE GENOMIC DNA]</scope>
</reference>
<dbReference type="NCBIfam" id="TIGR00442">
    <property type="entry name" value="hisS"/>
    <property type="match status" value="1"/>
</dbReference>